<dbReference type="SUPFAM" id="SSF48452">
    <property type="entry name" value="TPR-like"/>
    <property type="match status" value="1"/>
</dbReference>
<evidence type="ECO:0000313" key="2">
    <source>
        <dbReference type="EMBL" id="TVO78436.1"/>
    </source>
</evidence>
<feature type="region of interest" description="Disordered" evidence="1">
    <location>
        <begin position="297"/>
        <end position="323"/>
    </location>
</feature>
<dbReference type="EMBL" id="VMNH01000003">
    <property type="protein sequence ID" value="TVO78436.1"/>
    <property type="molecule type" value="Genomic_DNA"/>
</dbReference>
<dbReference type="InterPro" id="IPR019734">
    <property type="entry name" value="TPR_rpt"/>
</dbReference>
<evidence type="ECO:0000256" key="1">
    <source>
        <dbReference type="SAM" id="MobiDB-lite"/>
    </source>
</evidence>
<proteinExistence type="predicted"/>
<keyword evidence="3" id="KW-1185">Reference proteome</keyword>
<comment type="caution">
    <text evidence="2">The sequence shown here is derived from an EMBL/GenBank/DDBJ whole genome shotgun (WGS) entry which is preliminary data.</text>
</comment>
<feature type="compositionally biased region" description="Low complexity" evidence="1">
    <location>
        <begin position="307"/>
        <end position="323"/>
    </location>
</feature>
<sequence length="323" mass="36048">MSTRQIIKQLVTPLVITGMTILPYVLAEMVLANPTTQEDVSGLYKTLTFDIVESAEALEAQRFNGKKQVAYAAYRLAVIAASQGDKGKAFKLISESLMLQPENLSYLAYAADMAFNLKNFMVAERLLLKMISLEQNSNAEQNQALPTLLDDLALIYQKQNRLSDSVSLLTEVIALEQINKGDTPIPVLAQRLHRLVEMKMQLGNYGQALKHLDKIVTIYQANPVEHSQSLAKVFHNIGEIRSLMNDVTEAKIAYKKAIELWDMKTEQGKNGIDMTRKSLTRLKAVSMAPTQKGIDYFRQTADTPQDKTSSSTLNLNTESKNSC</sequence>
<dbReference type="Pfam" id="PF13424">
    <property type="entry name" value="TPR_12"/>
    <property type="match status" value="1"/>
</dbReference>
<dbReference type="AlphaFoldDB" id="A0A557SLX8"/>
<evidence type="ECO:0000313" key="3">
    <source>
        <dbReference type="Proteomes" id="UP000316649"/>
    </source>
</evidence>
<reference evidence="2 3" key="1">
    <citation type="submission" date="2019-07" db="EMBL/GenBank/DDBJ databases">
        <title>The pathways for chlorine oxyanion respiration interact through the shared metabolite chlorate.</title>
        <authorList>
            <person name="Barnum T.P."/>
            <person name="Cheng Y."/>
            <person name="Hill K.A."/>
            <person name="Lucas L.N."/>
            <person name="Carlson H.K."/>
            <person name="Coates J.D."/>
        </authorList>
    </citation>
    <scope>NUCLEOTIDE SEQUENCE [LARGE SCALE GENOMIC DNA]</scope>
    <source>
        <strain evidence="2 3">BK-1</strain>
    </source>
</reference>
<dbReference type="RefSeq" id="WP_144357282.1">
    <property type="nucleotide sequence ID" value="NZ_VMNH01000003.1"/>
</dbReference>
<organism evidence="2 3">
    <name type="scientific">Sedimenticola selenatireducens</name>
    <dbReference type="NCBI Taxonomy" id="191960"/>
    <lineage>
        <taxon>Bacteria</taxon>
        <taxon>Pseudomonadati</taxon>
        <taxon>Pseudomonadota</taxon>
        <taxon>Gammaproteobacteria</taxon>
        <taxon>Chromatiales</taxon>
        <taxon>Sedimenticolaceae</taxon>
        <taxon>Sedimenticola</taxon>
    </lineage>
</organism>
<protein>
    <submittedName>
        <fullName evidence="2">Tetratricopeptide repeat protein</fullName>
    </submittedName>
</protein>
<name>A0A557SLX8_9GAMM</name>
<dbReference type="Gene3D" id="1.25.40.10">
    <property type="entry name" value="Tetratricopeptide repeat domain"/>
    <property type="match status" value="1"/>
</dbReference>
<gene>
    <name evidence="2" type="ORF">FHP88_01860</name>
</gene>
<dbReference type="InterPro" id="IPR011990">
    <property type="entry name" value="TPR-like_helical_dom_sf"/>
</dbReference>
<dbReference type="Proteomes" id="UP000316649">
    <property type="component" value="Unassembled WGS sequence"/>
</dbReference>
<dbReference type="SMART" id="SM00028">
    <property type="entry name" value="TPR"/>
    <property type="match status" value="4"/>
</dbReference>
<dbReference type="OrthoDB" id="9815894at2"/>
<accession>A0A557SLX8</accession>